<name>A0A6J4R3T3_9ACTN</name>
<gene>
    <name evidence="2" type="ORF">AVDCRST_MAG12-11</name>
</gene>
<accession>A0A6J4R3T3</accession>
<feature type="compositionally biased region" description="Basic residues" evidence="1">
    <location>
        <begin position="16"/>
        <end position="26"/>
    </location>
</feature>
<organism evidence="2">
    <name type="scientific">uncultured Rubrobacteraceae bacterium</name>
    <dbReference type="NCBI Taxonomy" id="349277"/>
    <lineage>
        <taxon>Bacteria</taxon>
        <taxon>Bacillati</taxon>
        <taxon>Actinomycetota</taxon>
        <taxon>Rubrobacteria</taxon>
        <taxon>Rubrobacterales</taxon>
        <taxon>Rubrobacteraceae</taxon>
        <taxon>environmental samples</taxon>
    </lineage>
</organism>
<evidence type="ECO:0000256" key="1">
    <source>
        <dbReference type="SAM" id="MobiDB-lite"/>
    </source>
</evidence>
<evidence type="ECO:0000313" key="2">
    <source>
        <dbReference type="EMBL" id="CAA9463403.1"/>
    </source>
</evidence>
<dbReference type="EMBL" id="CADCVK010000002">
    <property type="protein sequence ID" value="CAA9463403.1"/>
    <property type="molecule type" value="Genomic_DNA"/>
</dbReference>
<proteinExistence type="predicted"/>
<feature type="non-terminal residue" evidence="2">
    <location>
        <position position="1"/>
    </location>
</feature>
<reference evidence="2" key="1">
    <citation type="submission" date="2020-02" db="EMBL/GenBank/DDBJ databases">
        <authorList>
            <person name="Meier V. D."/>
        </authorList>
    </citation>
    <scope>NUCLEOTIDE SEQUENCE</scope>
    <source>
        <strain evidence="2">AVDCRST_MAG12</strain>
    </source>
</reference>
<sequence length="80" mass="9368">RPERPARPGLGYRGRQAPRRIRLRHSRPGERPRLDPLPQPPHAAGLREERLRAGRRRHPPQPLRQPPLHRALLHPPPREV</sequence>
<feature type="region of interest" description="Disordered" evidence="1">
    <location>
        <begin position="1"/>
        <end position="80"/>
    </location>
</feature>
<dbReference type="AlphaFoldDB" id="A0A6J4R3T3"/>
<feature type="non-terminal residue" evidence="2">
    <location>
        <position position="80"/>
    </location>
</feature>
<protein>
    <submittedName>
        <fullName evidence="2">Uncharacterized protein</fullName>
    </submittedName>
</protein>